<comment type="subcellular location">
    <subcellularLocation>
        <location evidence="1">Membrane</location>
        <topology evidence="1">Multi-pass membrane protein</topology>
    </subcellularLocation>
</comment>
<sequence>MQDFMQILIKMIHIMLLNIILSFDSISVIAVMSRKLPKKYRKKAYMTGLSISVFCTIFFTSIISIIMEIQWLPVQLLGGILLLKMTYELLKQEHTMNASGDENIKRLTSAMSLPSAIAKITIISLSFSFDNILAIAGAADGNIEIITFGLLLSLPLILTTCKYILRLIERQRIFLYISGAILIYTAIEMILSYQVIAPYIPRIIASLIPRFFSVFVVLYGLYMVKKSSSTTQICESKDTKAP</sequence>
<dbReference type="GO" id="GO:0016020">
    <property type="term" value="C:membrane"/>
    <property type="evidence" value="ECO:0007669"/>
    <property type="project" value="UniProtKB-SubCell"/>
</dbReference>
<evidence type="ECO:0000256" key="4">
    <source>
        <dbReference type="ARBA" id="ARBA00022989"/>
    </source>
</evidence>
<keyword evidence="3" id="KW-0812">Transmembrane</keyword>
<dbReference type="KEGG" id="acel:acsn021_12290"/>
<dbReference type="EMBL" id="AP023367">
    <property type="protein sequence ID" value="BCJ93660.1"/>
    <property type="molecule type" value="Genomic_DNA"/>
</dbReference>
<keyword evidence="7" id="KW-1185">Reference proteome</keyword>
<evidence type="ECO:0000313" key="7">
    <source>
        <dbReference type="Proteomes" id="UP000515561"/>
    </source>
</evidence>
<dbReference type="PANTHER" id="PTHR30238:SF4">
    <property type="entry name" value="SLL1022 PROTEIN"/>
    <property type="match status" value="1"/>
</dbReference>
<dbReference type="RefSeq" id="WP_184092940.1">
    <property type="nucleotide sequence ID" value="NZ_AP023367.1"/>
</dbReference>
<organism evidence="6 7">
    <name type="scientific">Anaerocolumna cellulosilytica</name>
    <dbReference type="NCBI Taxonomy" id="433286"/>
    <lineage>
        <taxon>Bacteria</taxon>
        <taxon>Bacillati</taxon>
        <taxon>Bacillota</taxon>
        <taxon>Clostridia</taxon>
        <taxon>Lachnospirales</taxon>
        <taxon>Lachnospiraceae</taxon>
        <taxon>Anaerocolumna</taxon>
    </lineage>
</organism>
<evidence type="ECO:0000313" key="6">
    <source>
        <dbReference type="EMBL" id="BCJ93660.1"/>
    </source>
</evidence>
<evidence type="ECO:0000256" key="5">
    <source>
        <dbReference type="ARBA" id="ARBA00023136"/>
    </source>
</evidence>
<dbReference type="NCBIfam" id="TIGR03717">
    <property type="entry name" value="R_switched_YjbE"/>
    <property type="match status" value="1"/>
</dbReference>
<keyword evidence="5" id="KW-0472">Membrane</keyword>
<proteinExistence type="inferred from homology"/>
<evidence type="ECO:0000256" key="1">
    <source>
        <dbReference type="ARBA" id="ARBA00004141"/>
    </source>
</evidence>
<dbReference type="InterPro" id="IPR022301">
    <property type="entry name" value="Integral_membrane_YjbE"/>
</dbReference>
<dbReference type="AlphaFoldDB" id="A0A6S6R2W7"/>
<dbReference type="Proteomes" id="UP000515561">
    <property type="component" value="Chromosome"/>
</dbReference>
<dbReference type="Pfam" id="PF03741">
    <property type="entry name" value="TerC"/>
    <property type="match status" value="1"/>
</dbReference>
<keyword evidence="4" id="KW-1133">Transmembrane helix</keyword>
<protein>
    <submittedName>
        <fullName evidence="6">Membrane protein</fullName>
    </submittedName>
</protein>
<dbReference type="PANTHER" id="PTHR30238">
    <property type="entry name" value="MEMBRANE BOUND PREDICTED REDOX MODULATOR"/>
    <property type="match status" value="1"/>
</dbReference>
<reference evidence="6 7" key="1">
    <citation type="journal article" date="2016" name="Int. J. Syst. Evol. Microbiol.">
        <title>Descriptions of Anaerotaenia torta gen. nov., sp. nov. and Anaerocolumna cellulosilytica gen. nov., sp. nov. isolated from a methanogenic reactor of cattle waste.</title>
        <authorList>
            <person name="Uek A."/>
            <person name="Ohtaki Y."/>
            <person name="Kaku N."/>
            <person name="Ueki K."/>
        </authorList>
    </citation>
    <scope>NUCLEOTIDE SEQUENCE [LARGE SCALE GENOMIC DNA]</scope>
    <source>
        <strain evidence="6 7">SN021</strain>
    </source>
</reference>
<dbReference type="InterPro" id="IPR005496">
    <property type="entry name" value="Integral_membrane_TerC"/>
</dbReference>
<evidence type="ECO:0000256" key="3">
    <source>
        <dbReference type="ARBA" id="ARBA00022692"/>
    </source>
</evidence>
<accession>A0A6S6R2W7</accession>
<name>A0A6S6R2W7_9FIRM</name>
<comment type="similarity">
    <text evidence="2">Belongs to the TerC family.</text>
</comment>
<gene>
    <name evidence="6" type="ORF">acsn021_12290</name>
</gene>
<evidence type="ECO:0000256" key="2">
    <source>
        <dbReference type="ARBA" id="ARBA00007511"/>
    </source>
</evidence>